<proteinExistence type="predicted"/>
<evidence type="ECO:0000256" key="1">
    <source>
        <dbReference type="ARBA" id="ARBA00022676"/>
    </source>
</evidence>
<dbReference type="Pfam" id="PF13439">
    <property type="entry name" value="Glyco_transf_4"/>
    <property type="match status" value="1"/>
</dbReference>
<dbReference type="EMBL" id="BMGB01000001">
    <property type="protein sequence ID" value="GGA94949.1"/>
    <property type="molecule type" value="Genomic_DNA"/>
</dbReference>
<dbReference type="InterPro" id="IPR028098">
    <property type="entry name" value="Glyco_trans_4-like_N"/>
</dbReference>
<evidence type="ECO:0000313" key="6">
    <source>
        <dbReference type="Proteomes" id="UP000606922"/>
    </source>
</evidence>
<comment type="caution">
    <text evidence="5">The sequence shown here is derived from an EMBL/GenBank/DDBJ whole genome shotgun (WGS) entry which is preliminary data.</text>
</comment>
<organism evidence="5 6">
    <name type="scientific">Conyzicola nivalis</name>
    <dbReference type="NCBI Taxonomy" id="1477021"/>
    <lineage>
        <taxon>Bacteria</taxon>
        <taxon>Bacillati</taxon>
        <taxon>Actinomycetota</taxon>
        <taxon>Actinomycetes</taxon>
        <taxon>Micrococcales</taxon>
        <taxon>Microbacteriaceae</taxon>
        <taxon>Conyzicola</taxon>
    </lineage>
</organism>
<dbReference type="GO" id="GO:0009103">
    <property type="term" value="P:lipopolysaccharide biosynthetic process"/>
    <property type="evidence" value="ECO:0007669"/>
    <property type="project" value="TreeGrafter"/>
</dbReference>
<protein>
    <recommendedName>
        <fullName evidence="7">D-inositol 3-phosphate glycosyltransferase</fullName>
    </recommendedName>
</protein>
<keyword evidence="6" id="KW-1185">Reference proteome</keyword>
<dbReference type="AlphaFoldDB" id="A0A916SDL9"/>
<dbReference type="PANTHER" id="PTHR46401:SF2">
    <property type="entry name" value="GLYCOSYLTRANSFERASE WBBK-RELATED"/>
    <property type="match status" value="1"/>
</dbReference>
<dbReference type="PANTHER" id="PTHR46401">
    <property type="entry name" value="GLYCOSYLTRANSFERASE WBBK-RELATED"/>
    <property type="match status" value="1"/>
</dbReference>
<evidence type="ECO:0008006" key="7">
    <source>
        <dbReference type="Google" id="ProtNLM"/>
    </source>
</evidence>
<dbReference type="CDD" id="cd03801">
    <property type="entry name" value="GT4_PimA-like"/>
    <property type="match status" value="1"/>
</dbReference>
<dbReference type="Proteomes" id="UP000606922">
    <property type="component" value="Unassembled WGS sequence"/>
</dbReference>
<gene>
    <name evidence="5" type="ORF">GCM10010979_06780</name>
</gene>
<reference evidence="5" key="1">
    <citation type="journal article" date="2014" name="Int. J. Syst. Evol. Microbiol.">
        <title>Complete genome sequence of Corynebacterium casei LMG S-19264T (=DSM 44701T), isolated from a smear-ripened cheese.</title>
        <authorList>
            <consortium name="US DOE Joint Genome Institute (JGI-PGF)"/>
            <person name="Walter F."/>
            <person name="Albersmeier A."/>
            <person name="Kalinowski J."/>
            <person name="Ruckert C."/>
        </authorList>
    </citation>
    <scope>NUCLEOTIDE SEQUENCE</scope>
    <source>
        <strain evidence="5">CGMCC 1.12813</strain>
    </source>
</reference>
<reference evidence="5" key="2">
    <citation type="submission" date="2020-09" db="EMBL/GenBank/DDBJ databases">
        <authorList>
            <person name="Sun Q."/>
            <person name="Zhou Y."/>
        </authorList>
    </citation>
    <scope>NUCLEOTIDE SEQUENCE</scope>
    <source>
        <strain evidence="5">CGMCC 1.12813</strain>
    </source>
</reference>
<keyword evidence="2" id="KW-0808">Transferase</keyword>
<dbReference type="Pfam" id="PF00534">
    <property type="entry name" value="Glycos_transf_1"/>
    <property type="match status" value="1"/>
</dbReference>
<evidence type="ECO:0000259" key="3">
    <source>
        <dbReference type="Pfam" id="PF00534"/>
    </source>
</evidence>
<evidence type="ECO:0000256" key="2">
    <source>
        <dbReference type="ARBA" id="ARBA00022679"/>
    </source>
</evidence>
<dbReference type="GO" id="GO:0016757">
    <property type="term" value="F:glycosyltransferase activity"/>
    <property type="evidence" value="ECO:0007669"/>
    <property type="project" value="UniProtKB-KW"/>
</dbReference>
<sequence>MATTEYAGLTAYTGGIGSHYAALLPAIVESGIAVDLMVFASGPLAPDADLRGVNLVRHVDLGRMPRVLSLPLRALLVRAAAARAEYDRIFLAEWGGLGAALPRRAPLVTNLATSMRLANEISGLTPAMLPRATRAAVAIQNALEDRQITRSQGVVPISRAMLRWAERQYPDLPPSRIVRNCISVSAVAEAASSAALPAGWPEGDDPVVLFLGRLERRKGVTDAVGSFAEVASRHPGARLVLAGASGDSRFEPTREGLLDLLPAPVRDRVFWLGHVADDSLYRGIREATVAICPSPWEGFGNVALEIKAAGCPLVCTTGSGFDDFCVDGEDSLMVPPADPRALAHAIDRLLDDGALRERLARTAAERVSSFAPGPVAADLVAATDQFFSSSRR</sequence>
<evidence type="ECO:0000259" key="4">
    <source>
        <dbReference type="Pfam" id="PF13439"/>
    </source>
</evidence>
<name>A0A916SDL9_9MICO</name>
<keyword evidence="1" id="KW-0328">Glycosyltransferase</keyword>
<dbReference type="SUPFAM" id="SSF53756">
    <property type="entry name" value="UDP-Glycosyltransferase/glycogen phosphorylase"/>
    <property type="match status" value="1"/>
</dbReference>
<evidence type="ECO:0000313" key="5">
    <source>
        <dbReference type="EMBL" id="GGA94949.1"/>
    </source>
</evidence>
<dbReference type="InterPro" id="IPR001296">
    <property type="entry name" value="Glyco_trans_1"/>
</dbReference>
<feature type="domain" description="Glycosyltransferase subfamily 4-like N-terminal" evidence="4">
    <location>
        <begin position="14"/>
        <end position="179"/>
    </location>
</feature>
<accession>A0A916SDL9</accession>
<feature type="domain" description="Glycosyl transferase family 1" evidence="3">
    <location>
        <begin position="203"/>
        <end position="365"/>
    </location>
</feature>
<dbReference type="Gene3D" id="3.40.50.2000">
    <property type="entry name" value="Glycogen Phosphorylase B"/>
    <property type="match status" value="2"/>
</dbReference>